<dbReference type="EMBL" id="MN740283">
    <property type="protein sequence ID" value="QHT97758.1"/>
    <property type="molecule type" value="Genomic_DNA"/>
</dbReference>
<evidence type="ECO:0000313" key="1">
    <source>
        <dbReference type="EMBL" id="QHT97758.1"/>
    </source>
</evidence>
<protein>
    <submittedName>
        <fullName evidence="1">Uncharacterized protein</fullName>
    </submittedName>
</protein>
<organism evidence="1">
    <name type="scientific">viral metagenome</name>
    <dbReference type="NCBI Taxonomy" id="1070528"/>
    <lineage>
        <taxon>unclassified sequences</taxon>
        <taxon>metagenomes</taxon>
        <taxon>organismal metagenomes</taxon>
    </lineage>
</organism>
<proteinExistence type="predicted"/>
<name>A0A6C0IWU8_9ZZZZ</name>
<sequence>MNEVKVGELYRLSQGRRGYPPGAYTLTERLIYDNSIDPLDPDQEYLIEAIKENSLSERRRLAQIQGSSNGYGGMSRPVQVDDYVLAQ</sequence>
<dbReference type="AlphaFoldDB" id="A0A6C0IWU8"/>
<reference evidence="1" key="1">
    <citation type="journal article" date="2020" name="Nature">
        <title>Giant virus diversity and host interactions through global metagenomics.</title>
        <authorList>
            <person name="Schulz F."/>
            <person name="Roux S."/>
            <person name="Paez-Espino D."/>
            <person name="Jungbluth S."/>
            <person name="Walsh D.A."/>
            <person name="Denef V.J."/>
            <person name="McMahon K.D."/>
            <person name="Konstantinidis K.T."/>
            <person name="Eloe-Fadrosh E.A."/>
            <person name="Kyrpides N.C."/>
            <person name="Woyke T."/>
        </authorList>
    </citation>
    <scope>NUCLEOTIDE SEQUENCE</scope>
    <source>
        <strain evidence="1">GVMAG-M-3300025572-1</strain>
    </source>
</reference>
<accession>A0A6C0IWU8</accession>